<evidence type="ECO:0000256" key="1">
    <source>
        <dbReference type="ARBA" id="ARBA00001881"/>
    </source>
</evidence>
<dbReference type="InterPro" id="IPR050967">
    <property type="entry name" value="Thiamine_Salvage_TenA"/>
</dbReference>
<protein>
    <recommendedName>
        <fullName evidence="6 9">Aminopyrimidine aminohydrolase</fullName>
        <ecNumber evidence="5 9">3.5.99.2</ecNumber>
    </recommendedName>
</protein>
<sequence length="221" mass="25912">MTKFTDQLFDMAQPVWIKSYKHPFIKEIASGELAPSVFRYYLLQDRYYLEEFGKIHGLAAQKSSDARTAEFLRANAENLKNGEVEIRKAFFQQLAISSDEIQLTPIAPSAYNYVNHMYEQLYHGTTQRTIASLLPCYWLYNEIGKRLIAEGSPVSLYQQWIATYDSEAYTEDVQTMLDLTNQAASEVDEQEREAMKQAFYRSSIYELRFWEMAYTMERWDS</sequence>
<keyword evidence="12" id="KW-1185">Reference proteome</keyword>
<evidence type="ECO:0000256" key="5">
    <source>
        <dbReference type="ARBA" id="ARBA00012684"/>
    </source>
</evidence>
<evidence type="ECO:0000313" key="12">
    <source>
        <dbReference type="Proteomes" id="UP001597427"/>
    </source>
</evidence>
<evidence type="ECO:0000259" key="10">
    <source>
        <dbReference type="Pfam" id="PF03070"/>
    </source>
</evidence>
<comment type="catalytic activity">
    <reaction evidence="8 9">
        <text>thiamine + H2O = 5-(2-hydroxyethyl)-4-methylthiazole + 4-amino-5-hydroxymethyl-2-methylpyrimidine + H(+)</text>
        <dbReference type="Rhea" id="RHEA:17509"/>
        <dbReference type="ChEBI" id="CHEBI:15377"/>
        <dbReference type="ChEBI" id="CHEBI:15378"/>
        <dbReference type="ChEBI" id="CHEBI:16892"/>
        <dbReference type="ChEBI" id="CHEBI:17957"/>
        <dbReference type="ChEBI" id="CHEBI:18385"/>
        <dbReference type="EC" id="3.5.99.2"/>
    </reaction>
</comment>
<accession>A0ABW5TK78</accession>
<keyword evidence="9 11" id="KW-0378">Hydrolase</keyword>
<evidence type="ECO:0000256" key="9">
    <source>
        <dbReference type="RuleBase" id="RU363093"/>
    </source>
</evidence>
<dbReference type="Proteomes" id="UP001597427">
    <property type="component" value="Unassembled WGS sequence"/>
</dbReference>
<dbReference type="Pfam" id="PF03070">
    <property type="entry name" value="TENA_THI-4"/>
    <property type="match status" value="1"/>
</dbReference>
<reference evidence="12" key="1">
    <citation type="journal article" date="2019" name="Int. J. Syst. Evol. Microbiol.">
        <title>The Global Catalogue of Microorganisms (GCM) 10K type strain sequencing project: providing services to taxonomists for standard genome sequencing and annotation.</title>
        <authorList>
            <consortium name="The Broad Institute Genomics Platform"/>
            <consortium name="The Broad Institute Genome Sequencing Center for Infectious Disease"/>
            <person name="Wu L."/>
            <person name="Ma J."/>
        </authorList>
    </citation>
    <scope>NUCLEOTIDE SEQUENCE [LARGE SCALE GENOMIC DNA]</scope>
    <source>
        <strain evidence="12">TISTR 932</strain>
    </source>
</reference>
<dbReference type="Gene3D" id="1.20.910.10">
    <property type="entry name" value="Heme oxygenase-like"/>
    <property type="match status" value="1"/>
</dbReference>
<gene>
    <name evidence="11" type="primary">tenA</name>
    <name evidence="11" type="ORF">ACFSR0_07830</name>
</gene>
<dbReference type="NCBIfam" id="TIGR04306">
    <property type="entry name" value="salvage_TenA"/>
    <property type="match status" value="1"/>
</dbReference>
<dbReference type="PANTHER" id="PTHR43198">
    <property type="entry name" value="BIFUNCTIONAL TH2 PROTEIN"/>
    <property type="match status" value="1"/>
</dbReference>
<proteinExistence type="inferred from homology"/>
<dbReference type="InterPro" id="IPR027574">
    <property type="entry name" value="Thiaminase_II"/>
</dbReference>
<dbReference type="RefSeq" id="WP_251854438.1">
    <property type="nucleotide sequence ID" value="NZ_JBHUMO010000044.1"/>
</dbReference>
<comment type="caution">
    <text evidence="11">The sequence shown here is derived from an EMBL/GenBank/DDBJ whole genome shotgun (WGS) entry which is preliminary data.</text>
</comment>
<dbReference type="PANTHER" id="PTHR43198:SF2">
    <property type="entry name" value="SI:CH1073-67J19.1-RELATED"/>
    <property type="match status" value="1"/>
</dbReference>
<evidence type="ECO:0000256" key="6">
    <source>
        <dbReference type="ARBA" id="ARBA00013647"/>
    </source>
</evidence>
<comment type="pathway">
    <text evidence="2 9">Cofactor biosynthesis; thiamine diphosphate biosynthesis.</text>
</comment>
<organism evidence="11 12">
    <name type="scientific">Enterococcus camelliae</name>
    <dbReference type="NCBI Taxonomy" id="453959"/>
    <lineage>
        <taxon>Bacteria</taxon>
        <taxon>Bacillati</taxon>
        <taxon>Bacillota</taxon>
        <taxon>Bacilli</taxon>
        <taxon>Lactobacillales</taxon>
        <taxon>Enterococcaceae</taxon>
        <taxon>Enterococcus</taxon>
    </lineage>
</organism>
<dbReference type="CDD" id="cd19364">
    <property type="entry name" value="TenA_C_BsTenA-like"/>
    <property type="match status" value="1"/>
</dbReference>
<dbReference type="EC" id="3.5.99.2" evidence="5 9"/>
<comment type="similarity">
    <text evidence="3 9">Belongs to the TenA family.</text>
</comment>
<comment type="catalytic activity">
    <reaction evidence="1 9">
        <text>4-amino-5-aminomethyl-2-methylpyrimidine + H2O = 4-amino-5-hydroxymethyl-2-methylpyrimidine + NH4(+)</text>
        <dbReference type="Rhea" id="RHEA:31799"/>
        <dbReference type="ChEBI" id="CHEBI:15377"/>
        <dbReference type="ChEBI" id="CHEBI:16892"/>
        <dbReference type="ChEBI" id="CHEBI:28938"/>
        <dbReference type="ChEBI" id="CHEBI:63416"/>
        <dbReference type="EC" id="3.5.99.2"/>
    </reaction>
</comment>
<dbReference type="EMBL" id="JBHUMO010000044">
    <property type="protein sequence ID" value="MFD2729332.1"/>
    <property type="molecule type" value="Genomic_DNA"/>
</dbReference>
<dbReference type="GO" id="GO:0050334">
    <property type="term" value="F:thiaminase activity"/>
    <property type="evidence" value="ECO:0007669"/>
    <property type="project" value="UniProtKB-EC"/>
</dbReference>
<dbReference type="SUPFAM" id="SSF48613">
    <property type="entry name" value="Heme oxygenase-like"/>
    <property type="match status" value="1"/>
</dbReference>
<comment type="function">
    <text evidence="9">Catalyzes an amino-pyrimidine hydrolysis reaction at the C5' of the pyrimidine moiety of thiamine compounds, a reaction that is part of a thiamine salvage pathway.</text>
</comment>
<name>A0ABW5TK78_9ENTE</name>
<feature type="domain" description="Thiaminase-2/PQQC" evidence="10">
    <location>
        <begin position="12"/>
        <end position="215"/>
    </location>
</feature>
<comment type="subunit">
    <text evidence="4">Homotetramer.</text>
</comment>
<keyword evidence="7 9" id="KW-0784">Thiamine biosynthesis</keyword>
<dbReference type="InterPro" id="IPR004305">
    <property type="entry name" value="Thiaminase-2/PQQC"/>
</dbReference>
<dbReference type="InterPro" id="IPR016084">
    <property type="entry name" value="Haem_Oase-like_multi-hlx"/>
</dbReference>
<evidence type="ECO:0000256" key="4">
    <source>
        <dbReference type="ARBA" id="ARBA00011881"/>
    </source>
</evidence>
<evidence type="ECO:0000256" key="2">
    <source>
        <dbReference type="ARBA" id="ARBA00004948"/>
    </source>
</evidence>
<evidence type="ECO:0000256" key="8">
    <source>
        <dbReference type="ARBA" id="ARBA00048337"/>
    </source>
</evidence>
<evidence type="ECO:0000313" key="11">
    <source>
        <dbReference type="EMBL" id="MFD2729332.1"/>
    </source>
</evidence>
<evidence type="ECO:0000256" key="7">
    <source>
        <dbReference type="ARBA" id="ARBA00022977"/>
    </source>
</evidence>
<evidence type="ECO:0000256" key="3">
    <source>
        <dbReference type="ARBA" id="ARBA00010264"/>
    </source>
</evidence>